<accession>A0A2K3KR85</accession>
<organism evidence="1 2">
    <name type="scientific">Trifolium pratense</name>
    <name type="common">Red clover</name>
    <dbReference type="NCBI Taxonomy" id="57577"/>
    <lineage>
        <taxon>Eukaryota</taxon>
        <taxon>Viridiplantae</taxon>
        <taxon>Streptophyta</taxon>
        <taxon>Embryophyta</taxon>
        <taxon>Tracheophyta</taxon>
        <taxon>Spermatophyta</taxon>
        <taxon>Magnoliopsida</taxon>
        <taxon>eudicotyledons</taxon>
        <taxon>Gunneridae</taxon>
        <taxon>Pentapetalae</taxon>
        <taxon>rosids</taxon>
        <taxon>fabids</taxon>
        <taxon>Fabales</taxon>
        <taxon>Fabaceae</taxon>
        <taxon>Papilionoideae</taxon>
        <taxon>50 kb inversion clade</taxon>
        <taxon>NPAAA clade</taxon>
        <taxon>Hologalegina</taxon>
        <taxon>IRL clade</taxon>
        <taxon>Trifolieae</taxon>
        <taxon>Trifolium</taxon>
    </lineage>
</organism>
<gene>
    <name evidence="1" type="ORF">L195_g056363</name>
</gene>
<protein>
    <submittedName>
        <fullName evidence="1">Uncharacterized protein</fullName>
    </submittedName>
</protein>
<reference evidence="1 2" key="2">
    <citation type="journal article" date="2017" name="Front. Plant Sci.">
        <title>Gene Classification and Mining of Molecular Markers Useful in Red Clover (Trifolium pratense) Breeding.</title>
        <authorList>
            <person name="Istvanek J."/>
            <person name="Dluhosova J."/>
            <person name="Dluhos P."/>
            <person name="Patkova L."/>
            <person name="Nedelnik J."/>
            <person name="Repkova J."/>
        </authorList>
    </citation>
    <scope>NUCLEOTIDE SEQUENCE [LARGE SCALE GENOMIC DNA]</scope>
    <source>
        <strain evidence="2">cv. Tatra</strain>
        <tissue evidence="1">Young leaves</tissue>
    </source>
</reference>
<name>A0A2K3KR85_TRIPR</name>
<comment type="caution">
    <text evidence="1">The sequence shown here is derived from an EMBL/GenBank/DDBJ whole genome shotgun (WGS) entry which is preliminary data.</text>
</comment>
<dbReference type="Proteomes" id="UP000236291">
    <property type="component" value="Unassembled WGS sequence"/>
</dbReference>
<dbReference type="EMBL" id="ASHM01106464">
    <property type="protein sequence ID" value="PNX68794.1"/>
    <property type="molecule type" value="Genomic_DNA"/>
</dbReference>
<proteinExistence type="predicted"/>
<evidence type="ECO:0000313" key="2">
    <source>
        <dbReference type="Proteomes" id="UP000236291"/>
    </source>
</evidence>
<sequence length="58" mass="5933">MNFLIDSQEGRSTLHPVGIGRKYACVDLTGVSPLAGGGGVQNGALKVTSSKMAKNDKG</sequence>
<dbReference type="AlphaFoldDB" id="A0A2K3KR85"/>
<evidence type="ECO:0000313" key="1">
    <source>
        <dbReference type="EMBL" id="PNX68794.1"/>
    </source>
</evidence>
<feature type="non-terminal residue" evidence="1">
    <location>
        <position position="58"/>
    </location>
</feature>
<reference evidence="1 2" key="1">
    <citation type="journal article" date="2014" name="Am. J. Bot.">
        <title>Genome assembly and annotation for red clover (Trifolium pratense; Fabaceae).</title>
        <authorList>
            <person name="Istvanek J."/>
            <person name="Jaros M."/>
            <person name="Krenek A."/>
            <person name="Repkova J."/>
        </authorList>
    </citation>
    <scope>NUCLEOTIDE SEQUENCE [LARGE SCALE GENOMIC DNA]</scope>
    <source>
        <strain evidence="2">cv. Tatra</strain>
        <tissue evidence="1">Young leaves</tissue>
    </source>
</reference>